<proteinExistence type="predicted"/>
<evidence type="ECO:0000256" key="1">
    <source>
        <dbReference type="SAM" id="MobiDB-lite"/>
    </source>
</evidence>
<dbReference type="AlphaFoldDB" id="A0A5C4RR74"/>
<dbReference type="GO" id="GO:0016987">
    <property type="term" value="F:sigma factor activity"/>
    <property type="evidence" value="ECO:0007669"/>
    <property type="project" value="InterPro"/>
</dbReference>
<dbReference type="GO" id="GO:0003677">
    <property type="term" value="F:DNA binding"/>
    <property type="evidence" value="ECO:0007669"/>
    <property type="project" value="InterPro"/>
</dbReference>
<dbReference type="GO" id="GO:0006352">
    <property type="term" value="P:DNA-templated transcription initiation"/>
    <property type="evidence" value="ECO:0007669"/>
    <property type="project" value="InterPro"/>
</dbReference>
<comment type="caution">
    <text evidence="3">The sequence shown here is derived from an EMBL/GenBank/DDBJ whole genome shotgun (WGS) entry which is preliminary data.</text>
</comment>
<dbReference type="OrthoDB" id="5966099at2"/>
<feature type="region of interest" description="Disordered" evidence="1">
    <location>
        <begin position="273"/>
        <end position="294"/>
    </location>
</feature>
<dbReference type="InterPro" id="IPR013249">
    <property type="entry name" value="RNA_pol_sigma70_r4_t2"/>
</dbReference>
<evidence type="ECO:0000259" key="2">
    <source>
        <dbReference type="Pfam" id="PF08281"/>
    </source>
</evidence>
<accession>A0A5C4RR74</accession>
<dbReference type="Gene3D" id="1.10.10.10">
    <property type="entry name" value="Winged helix-like DNA-binding domain superfamily/Winged helix DNA-binding domain"/>
    <property type="match status" value="1"/>
</dbReference>
<dbReference type="Proteomes" id="UP000305760">
    <property type="component" value="Unassembled WGS sequence"/>
</dbReference>
<dbReference type="InterPro" id="IPR013324">
    <property type="entry name" value="RNA_pol_sigma_r3/r4-like"/>
</dbReference>
<organism evidence="3 4">
    <name type="scientific">Arenimonas terrae</name>
    <dbReference type="NCBI Taxonomy" id="2546226"/>
    <lineage>
        <taxon>Bacteria</taxon>
        <taxon>Pseudomonadati</taxon>
        <taxon>Pseudomonadota</taxon>
        <taxon>Gammaproteobacteria</taxon>
        <taxon>Lysobacterales</taxon>
        <taxon>Lysobacteraceae</taxon>
        <taxon>Arenimonas</taxon>
    </lineage>
</organism>
<reference evidence="3 4" key="1">
    <citation type="submission" date="2019-03" db="EMBL/GenBank/DDBJ databases">
        <title>Arenimonas daejeonensis sp. nov., isolated from compost.</title>
        <authorList>
            <person name="Jeon C.O."/>
        </authorList>
    </citation>
    <scope>NUCLEOTIDE SEQUENCE [LARGE SCALE GENOMIC DNA]</scope>
    <source>
        <strain evidence="3 4">R29</strain>
    </source>
</reference>
<dbReference type="Pfam" id="PF08281">
    <property type="entry name" value="Sigma70_r4_2"/>
    <property type="match status" value="1"/>
</dbReference>
<sequence length="294" mass="30687">MTSSPPLPAAPAPVSSALSAFLRGIERRAFVFAEVQCGDAGQAEAAVARAMRAFRGVSVVSPLSAWPAAFWALLMAQAELSEGRSQVPELGALSSGPRAALLLRIVAGLDFPHAAQVLGVSETTYRFALQRALQQLGEGGISYAALGVLRERLHRQVKTLTEERTAALAELRTRVLQDQPDPVPEPAPVSPWPRRLLWAVLALLALAFAATWLLPGPAPVATGPQTLPVETVSAAPAEPDPVTHPDFGLLAAPEDEALAGDLALLSWIASGQADPLPEPPAAPAAATEEAADAR</sequence>
<name>A0A5C4RR74_9GAMM</name>
<evidence type="ECO:0000313" key="4">
    <source>
        <dbReference type="Proteomes" id="UP000305760"/>
    </source>
</evidence>
<gene>
    <name evidence="3" type="ORF">E1B00_12095</name>
</gene>
<evidence type="ECO:0000313" key="3">
    <source>
        <dbReference type="EMBL" id="TNJ33047.1"/>
    </source>
</evidence>
<dbReference type="InterPro" id="IPR036388">
    <property type="entry name" value="WH-like_DNA-bd_sf"/>
</dbReference>
<feature type="domain" description="RNA polymerase sigma factor 70 region 4 type 2" evidence="2">
    <location>
        <begin position="90"/>
        <end position="136"/>
    </location>
</feature>
<keyword evidence="4" id="KW-1185">Reference proteome</keyword>
<dbReference type="EMBL" id="SMDR01000003">
    <property type="protein sequence ID" value="TNJ33047.1"/>
    <property type="molecule type" value="Genomic_DNA"/>
</dbReference>
<protein>
    <recommendedName>
        <fullName evidence="2">RNA polymerase sigma factor 70 region 4 type 2 domain-containing protein</fullName>
    </recommendedName>
</protein>
<dbReference type="SUPFAM" id="SSF88659">
    <property type="entry name" value="Sigma3 and sigma4 domains of RNA polymerase sigma factors"/>
    <property type="match status" value="1"/>
</dbReference>
<dbReference type="RefSeq" id="WP_139449150.1">
    <property type="nucleotide sequence ID" value="NZ_SMDR01000003.1"/>
</dbReference>